<proteinExistence type="predicted"/>
<gene>
    <name evidence="2" type="ORF">AJ80_02303</name>
</gene>
<keyword evidence="3" id="KW-1185">Reference proteome</keyword>
<reference evidence="2 3" key="1">
    <citation type="submission" date="2017-10" db="EMBL/GenBank/DDBJ databases">
        <title>Comparative genomics in systemic dimorphic fungi from Ajellomycetaceae.</title>
        <authorList>
            <person name="Munoz J.F."/>
            <person name="Mcewen J.G."/>
            <person name="Clay O.K."/>
            <person name="Cuomo C.A."/>
        </authorList>
    </citation>
    <scope>NUCLEOTIDE SEQUENCE [LARGE SCALE GENOMIC DNA]</scope>
    <source>
        <strain evidence="2 3">UAMH7299</strain>
    </source>
</reference>
<feature type="region of interest" description="Disordered" evidence="1">
    <location>
        <begin position="1"/>
        <end position="50"/>
    </location>
</feature>
<sequence>MTSTNPFDTRYEEEVPSYEESVASPPSLTNTSEISKRPLPQSSPALPLPLQLSNTRTSRIESILSTYVDPLLLSQGSSGIYKTTFILIPSSVSSLQDAVSNAYTTPQEPQVVGFPSDEVVKVVRLKGEENAMEFWRQRAVVAELESSMKARLVASGHRLHETLLAADGTTMSQTITTEEELAAPAPAAPVKAKPKMSLWGRAKAKYMLPPTDDEIEDRGLGWRAANQHPPAQDAPGKVPTGLVKVSILWKEVCLRIANEMGLYESKRGPGLCLSVEVGT</sequence>
<dbReference type="AlphaFoldDB" id="A0A2B7YSU9"/>
<dbReference type="EMBL" id="PDNA01000021">
    <property type="protein sequence ID" value="PGH23697.1"/>
    <property type="molecule type" value="Genomic_DNA"/>
</dbReference>
<feature type="compositionally biased region" description="Low complexity" evidence="1">
    <location>
        <begin position="38"/>
        <end position="50"/>
    </location>
</feature>
<protein>
    <submittedName>
        <fullName evidence="2">Uncharacterized protein</fullName>
    </submittedName>
</protein>
<organism evidence="2 3">
    <name type="scientific">Polytolypa hystricis (strain UAMH7299)</name>
    <dbReference type="NCBI Taxonomy" id="1447883"/>
    <lineage>
        <taxon>Eukaryota</taxon>
        <taxon>Fungi</taxon>
        <taxon>Dikarya</taxon>
        <taxon>Ascomycota</taxon>
        <taxon>Pezizomycotina</taxon>
        <taxon>Eurotiomycetes</taxon>
        <taxon>Eurotiomycetidae</taxon>
        <taxon>Onygenales</taxon>
        <taxon>Onygenales incertae sedis</taxon>
        <taxon>Polytolypa</taxon>
    </lineage>
</organism>
<comment type="caution">
    <text evidence="2">The sequence shown here is derived from an EMBL/GenBank/DDBJ whole genome shotgun (WGS) entry which is preliminary data.</text>
</comment>
<evidence type="ECO:0000313" key="3">
    <source>
        <dbReference type="Proteomes" id="UP000224634"/>
    </source>
</evidence>
<evidence type="ECO:0000256" key="1">
    <source>
        <dbReference type="SAM" id="MobiDB-lite"/>
    </source>
</evidence>
<dbReference type="Proteomes" id="UP000224634">
    <property type="component" value="Unassembled WGS sequence"/>
</dbReference>
<name>A0A2B7YSU9_POLH7</name>
<accession>A0A2B7YSU9</accession>
<evidence type="ECO:0000313" key="2">
    <source>
        <dbReference type="EMBL" id="PGH23697.1"/>
    </source>
</evidence>
<feature type="compositionally biased region" description="Low complexity" evidence="1">
    <location>
        <begin position="18"/>
        <end position="27"/>
    </location>
</feature>
<dbReference type="OrthoDB" id="3914029at2759"/>